<dbReference type="InterPro" id="IPR012467">
    <property type="entry name" value="DUF1684"/>
</dbReference>
<dbReference type="EMBL" id="JBHMDM010000002">
    <property type="protein sequence ID" value="MFB9376167.1"/>
    <property type="molecule type" value="Genomic_DNA"/>
</dbReference>
<keyword evidence="2" id="KW-1185">Reference proteome</keyword>
<evidence type="ECO:0000313" key="1">
    <source>
        <dbReference type="EMBL" id="MFB9376167.1"/>
    </source>
</evidence>
<dbReference type="PANTHER" id="PTHR41913">
    <property type="entry name" value="DUF1684 DOMAIN-CONTAINING PROTEIN"/>
    <property type="match status" value="1"/>
</dbReference>
<gene>
    <name evidence="1" type="ORF">ACFFVI_04215</name>
</gene>
<dbReference type="Proteomes" id="UP001589748">
    <property type="component" value="Unassembled WGS sequence"/>
</dbReference>
<name>A0ABV5LQ39_9ACTN</name>
<accession>A0ABV5LQ39</accession>
<reference evidence="1 2" key="1">
    <citation type="submission" date="2024-09" db="EMBL/GenBank/DDBJ databases">
        <authorList>
            <person name="Sun Q."/>
            <person name="Mori K."/>
        </authorList>
    </citation>
    <scope>NUCLEOTIDE SEQUENCE [LARGE SCALE GENOMIC DNA]</scope>
    <source>
        <strain evidence="1 2">TISTR 1856</strain>
    </source>
</reference>
<proteinExistence type="predicted"/>
<comment type="caution">
    <text evidence="1">The sequence shown here is derived from an EMBL/GenBank/DDBJ whole genome shotgun (WGS) entry which is preliminary data.</text>
</comment>
<protein>
    <submittedName>
        <fullName evidence="1">DUF1684 domain-containing protein</fullName>
    </submittedName>
</protein>
<evidence type="ECO:0000313" key="2">
    <source>
        <dbReference type="Proteomes" id="UP001589748"/>
    </source>
</evidence>
<organism evidence="1 2">
    <name type="scientific">Kineococcus gynurae</name>
    <dbReference type="NCBI Taxonomy" id="452979"/>
    <lineage>
        <taxon>Bacteria</taxon>
        <taxon>Bacillati</taxon>
        <taxon>Actinomycetota</taxon>
        <taxon>Actinomycetes</taxon>
        <taxon>Kineosporiales</taxon>
        <taxon>Kineosporiaceae</taxon>
        <taxon>Kineococcus</taxon>
    </lineage>
</organism>
<dbReference type="Pfam" id="PF07920">
    <property type="entry name" value="DUF1684"/>
    <property type="match status" value="1"/>
</dbReference>
<sequence>MGTATTALTVLDWRRRVTALYARVRAAPEPRLGHRVWVEGRDELFATHPASPLLPADRATFTGLALAPYDPGLRFEVEVVPAEPERRDVVTGTDGTVGFDRIGRVELPGLGHLDVWWLAQYGGGIFLPLKDPGPGYGGGRYVLDTVKGADLGAGEAGGALVVDLNFAYAPSCAYDPEWACPLPPVGNTVTTAVEAGELAFVGVAT</sequence>
<dbReference type="RefSeq" id="WP_380134706.1">
    <property type="nucleotide sequence ID" value="NZ_JBHLUI010000002.1"/>
</dbReference>
<dbReference type="PANTHER" id="PTHR41913:SF1">
    <property type="entry name" value="DUF1684 DOMAIN-CONTAINING PROTEIN"/>
    <property type="match status" value="1"/>
</dbReference>